<evidence type="ECO:0000313" key="1">
    <source>
        <dbReference type="EMBL" id="AHM56381.1"/>
    </source>
</evidence>
<keyword evidence="2" id="KW-1185">Reference proteome</keyword>
<dbReference type="KEGG" id="eac:EAL2_c10830"/>
<dbReference type="PATRIC" id="fig|1286171.3.peg.1033"/>
<dbReference type="EMBL" id="CP007452">
    <property type="protein sequence ID" value="AHM56381.1"/>
    <property type="molecule type" value="Genomic_DNA"/>
</dbReference>
<name>W8U631_PEPAC</name>
<dbReference type="STRING" id="1286171.EAL2_c10830"/>
<reference evidence="1 2" key="1">
    <citation type="journal article" date="2014" name="Genome Announc.">
        <title>Complete Genome Sequence of Amino Acid-Utilizing Eubacterium acidaminophilum al-2 (DSM 3953).</title>
        <authorList>
            <person name="Poehlein A."/>
            <person name="Andreesen J.R."/>
            <person name="Daniel R."/>
        </authorList>
    </citation>
    <scope>NUCLEOTIDE SEQUENCE [LARGE SCALE GENOMIC DNA]</scope>
    <source>
        <strain evidence="1 2">DSM 3953</strain>
    </source>
</reference>
<organism evidence="1 2">
    <name type="scientific">Peptoclostridium acidaminophilum DSM 3953</name>
    <dbReference type="NCBI Taxonomy" id="1286171"/>
    <lineage>
        <taxon>Bacteria</taxon>
        <taxon>Bacillati</taxon>
        <taxon>Bacillota</taxon>
        <taxon>Clostridia</taxon>
        <taxon>Peptostreptococcales</taxon>
        <taxon>Peptoclostridiaceae</taxon>
        <taxon>Peptoclostridium</taxon>
    </lineage>
</organism>
<protein>
    <submittedName>
        <fullName evidence="1">Uncharacterized protein</fullName>
    </submittedName>
</protein>
<dbReference type="HOGENOM" id="CLU_2568726_0_0_9"/>
<dbReference type="AlphaFoldDB" id="W8U631"/>
<evidence type="ECO:0000313" key="2">
    <source>
        <dbReference type="Proteomes" id="UP000019591"/>
    </source>
</evidence>
<gene>
    <name evidence="1" type="ORF">EAL2_c10830</name>
</gene>
<sequence>MEADKRIEELEKKVAALEVRVQEQPDVEKIAEAVAKRLILPDYDSKQLCKTTPVILDSSDEIKMFDLRDLAKSFLSKGKEV</sequence>
<accession>W8U631</accession>
<dbReference type="Proteomes" id="UP000019591">
    <property type="component" value="Chromosome"/>
</dbReference>
<proteinExistence type="predicted"/>
<dbReference type="RefSeq" id="WP_038601817.1">
    <property type="nucleotide sequence ID" value="NZ_CP007452.1"/>
</dbReference>